<dbReference type="PANTHER" id="PTHR41533">
    <property type="entry name" value="L,D-TRANSPEPTIDASE HI_1667-RELATED"/>
    <property type="match status" value="1"/>
</dbReference>
<evidence type="ECO:0000256" key="8">
    <source>
        <dbReference type="SAM" id="SignalP"/>
    </source>
</evidence>
<dbReference type="PANTHER" id="PTHR41533:SF2">
    <property type="entry name" value="BLR7131 PROTEIN"/>
    <property type="match status" value="1"/>
</dbReference>
<dbReference type="Pfam" id="PF20142">
    <property type="entry name" value="Scaffold"/>
    <property type="match status" value="1"/>
</dbReference>
<accession>A0A497XT13</accession>
<dbReference type="InterPro" id="IPR052905">
    <property type="entry name" value="LD-transpeptidase_YkuD-like"/>
</dbReference>
<dbReference type="GO" id="GO:0004180">
    <property type="term" value="F:carboxypeptidase activity"/>
    <property type="evidence" value="ECO:0007669"/>
    <property type="project" value="UniProtKB-ARBA"/>
</dbReference>
<protein>
    <submittedName>
        <fullName evidence="10 11">L,D-transpeptidase</fullName>
    </submittedName>
</protein>
<dbReference type="OrthoDB" id="9778545at2"/>
<dbReference type="CDD" id="cd16913">
    <property type="entry name" value="YkuD_like"/>
    <property type="match status" value="1"/>
</dbReference>
<sequence length="513" mass="58563">MKNIFKTANRSKSYRTVFIIWMICLLIHISFNALAQNPAITFTKEGEKGDAFISEQTKAQLLACQGTLNYPKSAERFYKAKGYKLAWVEKQNHNRQLAPAMMILDCVNQFGLDRNDFHANNLLYKQIEILFEEPEMLSGAQRAIFDVLMTDAMITFMNHLHYGKFNTSLTPAKIDEGEPGDFDAVFKLGQLMESKDFYNEIASVQPISKAYGDLQKYMHLVRGQYLEDSYEFPEKSVRKMTINMERLRWNTGKPGRNLEINIPAQIAKLNLADSVYIFKTIVGKASSPTPTLESSITYFTTAPEWKVPYTIFVNELLPKAIKDAGYLDNNHFAIYDAKGNYVAVSAKKLKYIKAHPKKYFARQSSGCDNALGKLVFRFENPYQVFLHDTPQPKLFLARDRALSHGCIRVEKVEKLASLILSADGNKAKIPVMRKAILAYQKKDFVLKTPLSLSISYITCEMIDSQLVIYNDLYAQDRALEMAMYGYERLLASDLKINLKAQNPVPSLQRTLIR</sequence>
<reference evidence="10 12" key="1">
    <citation type="submission" date="2018-10" db="EMBL/GenBank/DDBJ databases">
        <title>Genomic Encyclopedia of Archaeal and Bacterial Type Strains, Phase II (KMG-II): from individual species to whole genera.</title>
        <authorList>
            <person name="Goeker M."/>
        </authorList>
    </citation>
    <scope>NUCLEOTIDE SEQUENCE [LARGE SCALE GENOMIC DNA]</scope>
    <source>
        <strain evidence="10 12">DSM 19624</strain>
    </source>
</reference>
<feature type="active site" description="Nucleophile" evidence="7">
    <location>
        <position position="406"/>
    </location>
</feature>
<evidence type="ECO:0000256" key="6">
    <source>
        <dbReference type="ARBA" id="ARBA00023316"/>
    </source>
</evidence>
<dbReference type="UniPathway" id="UPA00219"/>
<dbReference type="EMBL" id="RCCK01000014">
    <property type="protein sequence ID" value="RLJ72538.1"/>
    <property type="molecule type" value="Genomic_DNA"/>
</dbReference>
<dbReference type="GO" id="GO:0071555">
    <property type="term" value="P:cell wall organization"/>
    <property type="evidence" value="ECO:0007669"/>
    <property type="project" value="UniProtKB-UniRule"/>
</dbReference>
<evidence type="ECO:0000256" key="7">
    <source>
        <dbReference type="PROSITE-ProRule" id="PRU01373"/>
    </source>
</evidence>
<dbReference type="InterPro" id="IPR005490">
    <property type="entry name" value="LD_TPept_cat_dom"/>
</dbReference>
<evidence type="ECO:0000259" key="9">
    <source>
        <dbReference type="PROSITE" id="PS52029"/>
    </source>
</evidence>
<proteinExistence type="inferred from homology"/>
<keyword evidence="6 7" id="KW-0961">Cell wall biogenesis/degradation</keyword>
<evidence type="ECO:0000313" key="13">
    <source>
        <dbReference type="Proteomes" id="UP000297429"/>
    </source>
</evidence>
<comment type="caution">
    <text evidence="10">The sequence shown here is derived from an EMBL/GenBank/DDBJ whole genome shotgun (WGS) entry which is preliminary data.</text>
</comment>
<keyword evidence="4 7" id="KW-0133">Cell shape</keyword>
<evidence type="ECO:0000256" key="5">
    <source>
        <dbReference type="ARBA" id="ARBA00022984"/>
    </source>
</evidence>
<dbReference type="EMBL" id="SOPX01000007">
    <property type="protein sequence ID" value="TFB28144.1"/>
    <property type="molecule type" value="Genomic_DNA"/>
</dbReference>
<keyword evidence="8" id="KW-0732">Signal</keyword>
<keyword evidence="5 7" id="KW-0573">Peptidoglycan synthesis</keyword>
<dbReference type="GO" id="GO:0016740">
    <property type="term" value="F:transferase activity"/>
    <property type="evidence" value="ECO:0007669"/>
    <property type="project" value="UniProtKB-KW"/>
</dbReference>
<dbReference type="GO" id="GO:0009252">
    <property type="term" value="P:peptidoglycan biosynthetic process"/>
    <property type="evidence" value="ECO:0007669"/>
    <property type="project" value="UniProtKB-UniPathway"/>
</dbReference>
<evidence type="ECO:0000313" key="11">
    <source>
        <dbReference type="EMBL" id="TFB28144.1"/>
    </source>
</evidence>
<evidence type="ECO:0000256" key="3">
    <source>
        <dbReference type="ARBA" id="ARBA00022679"/>
    </source>
</evidence>
<reference evidence="11 13" key="2">
    <citation type="submission" date="2019-03" db="EMBL/GenBank/DDBJ databases">
        <authorList>
            <person name="He R.-H."/>
        </authorList>
    </citation>
    <scope>NUCLEOTIDE SEQUENCE [LARGE SCALE GENOMIC DNA]</scope>
    <source>
        <strain evidence="11 13">DSM 19624</strain>
    </source>
</reference>
<evidence type="ECO:0000256" key="4">
    <source>
        <dbReference type="ARBA" id="ARBA00022960"/>
    </source>
</evidence>
<dbReference type="GO" id="GO:0008360">
    <property type="term" value="P:regulation of cell shape"/>
    <property type="evidence" value="ECO:0007669"/>
    <property type="project" value="UniProtKB-UniRule"/>
</dbReference>
<dbReference type="Pfam" id="PF03734">
    <property type="entry name" value="YkuD"/>
    <property type="match status" value="1"/>
</dbReference>
<feature type="chain" id="PRO_5044605394" evidence="8">
    <location>
        <begin position="36"/>
        <end position="513"/>
    </location>
</feature>
<dbReference type="Gene3D" id="2.40.440.10">
    <property type="entry name" value="L,D-transpeptidase catalytic domain-like"/>
    <property type="match status" value="1"/>
</dbReference>
<dbReference type="RefSeq" id="WP_121286382.1">
    <property type="nucleotide sequence ID" value="NZ_RCCK01000014.1"/>
</dbReference>
<dbReference type="PROSITE" id="PS52029">
    <property type="entry name" value="LD_TPASE"/>
    <property type="match status" value="1"/>
</dbReference>
<evidence type="ECO:0000256" key="2">
    <source>
        <dbReference type="ARBA" id="ARBA00005992"/>
    </source>
</evidence>
<keyword evidence="13" id="KW-1185">Reference proteome</keyword>
<feature type="signal peptide" evidence="8">
    <location>
        <begin position="1"/>
        <end position="35"/>
    </location>
</feature>
<keyword evidence="3" id="KW-0808">Transferase</keyword>
<dbReference type="SUPFAM" id="SSF141523">
    <property type="entry name" value="L,D-transpeptidase catalytic domain-like"/>
    <property type="match status" value="1"/>
</dbReference>
<feature type="domain" description="L,D-TPase catalytic" evidence="9">
    <location>
        <begin position="256"/>
        <end position="432"/>
    </location>
</feature>
<evidence type="ECO:0000256" key="1">
    <source>
        <dbReference type="ARBA" id="ARBA00004752"/>
    </source>
</evidence>
<evidence type="ECO:0000313" key="10">
    <source>
        <dbReference type="EMBL" id="RLJ72538.1"/>
    </source>
</evidence>
<dbReference type="InterPro" id="IPR045380">
    <property type="entry name" value="LD_TPept_scaffold_dom"/>
</dbReference>
<comment type="similarity">
    <text evidence="2">Belongs to the YkuD family.</text>
</comment>
<dbReference type="InterPro" id="IPR038063">
    <property type="entry name" value="Transpep_catalytic_dom"/>
</dbReference>
<dbReference type="AlphaFoldDB" id="A0A497XT13"/>
<gene>
    <name evidence="10" type="ORF">BCL90_4160</name>
    <name evidence="11" type="ORF">E3V97_24285</name>
</gene>
<organism evidence="10 12">
    <name type="scientific">Pedobacter alluvionis</name>
    <dbReference type="NCBI Taxonomy" id="475253"/>
    <lineage>
        <taxon>Bacteria</taxon>
        <taxon>Pseudomonadati</taxon>
        <taxon>Bacteroidota</taxon>
        <taxon>Sphingobacteriia</taxon>
        <taxon>Sphingobacteriales</taxon>
        <taxon>Sphingobacteriaceae</taxon>
        <taxon>Pedobacter</taxon>
    </lineage>
</organism>
<dbReference type="Proteomes" id="UP000297429">
    <property type="component" value="Unassembled WGS sequence"/>
</dbReference>
<name>A0A497XT13_9SPHI</name>
<feature type="active site" description="Proton donor/acceptor" evidence="7">
    <location>
        <position position="387"/>
    </location>
</feature>
<evidence type="ECO:0000313" key="12">
    <source>
        <dbReference type="Proteomes" id="UP000273898"/>
    </source>
</evidence>
<comment type="pathway">
    <text evidence="1 7">Cell wall biogenesis; peptidoglycan biosynthesis.</text>
</comment>
<dbReference type="Proteomes" id="UP000273898">
    <property type="component" value="Unassembled WGS sequence"/>
</dbReference>